<comment type="similarity">
    <text evidence="1">Belongs to the IMPACT family.</text>
</comment>
<dbReference type="InterPro" id="IPR001498">
    <property type="entry name" value="Impact_N"/>
</dbReference>
<name>A0ABN9VRL6_9DINO</name>
<organism evidence="3 4">
    <name type="scientific">Prorocentrum cordatum</name>
    <dbReference type="NCBI Taxonomy" id="2364126"/>
    <lineage>
        <taxon>Eukaryota</taxon>
        <taxon>Sar</taxon>
        <taxon>Alveolata</taxon>
        <taxon>Dinophyceae</taxon>
        <taxon>Prorocentrales</taxon>
        <taxon>Prorocentraceae</taxon>
        <taxon>Prorocentrum</taxon>
    </lineage>
</organism>
<dbReference type="Proteomes" id="UP001189429">
    <property type="component" value="Unassembled WGS sequence"/>
</dbReference>
<protein>
    <recommendedName>
        <fullName evidence="2">Impact N-terminal domain-containing protein</fullName>
    </recommendedName>
</protein>
<dbReference type="SUPFAM" id="SSF53098">
    <property type="entry name" value="Ribonuclease H-like"/>
    <property type="match status" value="1"/>
</dbReference>
<dbReference type="Gene3D" id="3.30.420.10">
    <property type="entry name" value="Ribonuclease H-like superfamily/Ribonuclease H"/>
    <property type="match status" value="1"/>
</dbReference>
<comment type="caution">
    <text evidence="3">The sequence shown here is derived from an EMBL/GenBank/DDBJ whole genome shotgun (WGS) entry which is preliminary data.</text>
</comment>
<dbReference type="InterPro" id="IPR023582">
    <property type="entry name" value="Impact"/>
</dbReference>
<dbReference type="InterPro" id="IPR012337">
    <property type="entry name" value="RNaseH-like_sf"/>
</dbReference>
<dbReference type="SUPFAM" id="SSF54211">
    <property type="entry name" value="Ribosomal protein S5 domain 2-like"/>
    <property type="match status" value="1"/>
</dbReference>
<keyword evidence="4" id="KW-1185">Reference proteome</keyword>
<dbReference type="Gene3D" id="3.30.230.30">
    <property type="entry name" value="Impact, N-terminal domain"/>
    <property type="match status" value="1"/>
</dbReference>
<dbReference type="InterPro" id="IPR036691">
    <property type="entry name" value="Endo/exonu/phosph_ase_sf"/>
</dbReference>
<dbReference type="SUPFAM" id="SSF56219">
    <property type="entry name" value="DNase I-like"/>
    <property type="match status" value="1"/>
</dbReference>
<sequence length="1272" mass="137391">MLKVSFAQASQAGGLASGGLLARSRLEHGLARMKGYETPVVRPGRAQLLHHAGLTPGRVVVGNVYLESGAGVGAFNYEALRDLACRLKQHGRPCVIGGDFNCTKAELEKSGVLRFPGGTCVDTLEPICAQSMRPIDMFIVSRGLRLLNVEVISGSPVWPHRPVVLELEATRQRPYIRVMDVPKSFPQQRPAGCARWDYRVPWVSVGAEVRRLLRSAPRQGHGSRAARADGQLTQLRDQVNIAWQRFLEQAETDWIDIYQVGEGAQKYRGRGQPAQPRWVRKLPVAGARWPNVSVEATWLYRVSCELQLLAAVAQPVSRVRALQGLHRLMVTAPKAVKAVAEAEPHDLPVASAWWQLLNSLGAHCLDPSTTVLQLSECARVAAVKLAERDMSERKVRFQQWIAKQASGGGGGPHAVARLPIGFAESPMLRASTEETHAVFCEPADLAAEATALEVAWGSWWRTSCEQVALRWPKEVAEAAFKLKTLLTEVDLNVALSKSRVLANVPDVRRAVAAKLKRPLGMMSVKGERNLGVDFSCGRRVVRKVRGDKMVLAGLGTRRVALLKTGAGRKLAVRKVARSGLEAPVSNGFSVTGCAATELDKLRTLIFTAVAPSVAGRSRAEHRSDLGCLLATLELEPAKASRLHGKATRLAPKECGYLASVIVDGQWPQRRKYLNGYAAGDKCLLCGDVGTLLHRHTCCSGWPPELRLPSKIRELASKAVLEEVECMLERVLWPAPRGIIKPPRPPGISWLGQDVGGVLPPGDVYLDGSAYGSDFQQCTSVGWAAVVLQEGADAFRTGISGMLCEPFADINGGELAALSGTLRHAVPPVRAIVDSNFVFKGVMEHGPLNTTRWGHAWAHLWRELWRLVEHFGGIGPQGLTLKRVPAHVPSRRVVDDGIITARDWIGNRIADQAAKRAAERARVAPEARQRLQSARELVEGVAMWVSAVGAAVGGDDTAHRAAKPNKAAPRAALQPAAARLGCDLRGPPGARWCSRCRWLERASECPGSIATSALDHNRKLRAQGALAHVIAKIEPQIESQLQREMPLLACLVCGATGAARSSSFARACGEPGAKGKLAIARLAKGFAPGAAGRVAIKIVQVGDHGFEDGDSVDDGDERRRLQELRDRQLAHDLAHSERSRALQAAGAEAATEAQDEQKWGRFDFSGAGIATGEPVTDRKSTFIAFLWPVSSREEVDHGVAILKANGKIARAAHNMLAWRLLSPATGTLVSECDSDGEGGAGGGLHALLHNTGAQNVAVLVSRWCPPRAPIWWA</sequence>
<evidence type="ECO:0000313" key="3">
    <source>
        <dbReference type="EMBL" id="CAK0874919.1"/>
    </source>
</evidence>
<accession>A0ABN9VRL6</accession>
<evidence type="ECO:0000259" key="2">
    <source>
        <dbReference type="Pfam" id="PF01205"/>
    </source>
</evidence>
<feature type="domain" description="Impact N-terminal" evidence="2">
    <location>
        <begin position="1177"/>
        <end position="1262"/>
    </location>
</feature>
<dbReference type="EMBL" id="CAUYUJ010017449">
    <property type="protein sequence ID" value="CAK0874919.1"/>
    <property type="molecule type" value="Genomic_DNA"/>
</dbReference>
<reference evidence="3" key="1">
    <citation type="submission" date="2023-10" db="EMBL/GenBank/DDBJ databases">
        <authorList>
            <person name="Chen Y."/>
            <person name="Shah S."/>
            <person name="Dougan E. K."/>
            <person name="Thang M."/>
            <person name="Chan C."/>
        </authorList>
    </citation>
    <scope>NUCLEOTIDE SEQUENCE [LARGE SCALE GENOMIC DNA]</scope>
</reference>
<dbReference type="Pfam" id="PF01205">
    <property type="entry name" value="Impact_N"/>
    <property type="match status" value="1"/>
</dbReference>
<dbReference type="PANTHER" id="PTHR16301:SF25">
    <property type="entry name" value="PROTEIN IMPACT"/>
    <property type="match status" value="1"/>
</dbReference>
<evidence type="ECO:0000256" key="1">
    <source>
        <dbReference type="ARBA" id="ARBA00007665"/>
    </source>
</evidence>
<gene>
    <name evidence="3" type="ORF">PCOR1329_LOCUS59690</name>
</gene>
<dbReference type="InterPro" id="IPR036956">
    <property type="entry name" value="Impact_N_sf"/>
</dbReference>
<proteinExistence type="inferred from homology"/>
<dbReference type="PANTHER" id="PTHR16301">
    <property type="entry name" value="IMPACT-RELATED"/>
    <property type="match status" value="1"/>
</dbReference>
<dbReference type="InterPro" id="IPR036397">
    <property type="entry name" value="RNaseH_sf"/>
</dbReference>
<dbReference type="InterPro" id="IPR020568">
    <property type="entry name" value="Ribosomal_Su5_D2-typ_SF"/>
</dbReference>
<evidence type="ECO:0000313" key="4">
    <source>
        <dbReference type="Proteomes" id="UP001189429"/>
    </source>
</evidence>
<dbReference type="Gene3D" id="3.60.10.10">
    <property type="entry name" value="Endonuclease/exonuclease/phosphatase"/>
    <property type="match status" value="1"/>
</dbReference>